<dbReference type="PANTHER" id="PTHR10739:SF13">
    <property type="entry name" value="CHOLINE-PHOSPHATE CYTIDYLYLTRANSFERASE"/>
    <property type="match status" value="1"/>
</dbReference>
<accession>A0AAD5VWD5</accession>
<organism evidence="4 5">
    <name type="scientific">Leucocoprinus birnbaumii</name>
    <dbReference type="NCBI Taxonomy" id="56174"/>
    <lineage>
        <taxon>Eukaryota</taxon>
        <taxon>Fungi</taxon>
        <taxon>Dikarya</taxon>
        <taxon>Basidiomycota</taxon>
        <taxon>Agaricomycotina</taxon>
        <taxon>Agaricomycetes</taxon>
        <taxon>Agaricomycetidae</taxon>
        <taxon>Agaricales</taxon>
        <taxon>Agaricineae</taxon>
        <taxon>Agaricaceae</taxon>
        <taxon>Leucocoprinus</taxon>
    </lineage>
</organism>
<dbReference type="Pfam" id="PF01467">
    <property type="entry name" value="CTP_transf_like"/>
    <property type="match status" value="1"/>
</dbReference>
<dbReference type="GO" id="GO:0031210">
    <property type="term" value="F:phosphatidylcholine binding"/>
    <property type="evidence" value="ECO:0007669"/>
    <property type="project" value="TreeGrafter"/>
</dbReference>
<dbReference type="GO" id="GO:0004105">
    <property type="term" value="F:choline-phosphate cytidylyltransferase activity"/>
    <property type="evidence" value="ECO:0007669"/>
    <property type="project" value="UniProtKB-EC"/>
</dbReference>
<evidence type="ECO:0000256" key="2">
    <source>
        <dbReference type="SAM" id="MobiDB-lite"/>
    </source>
</evidence>
<gene>
    <name evidence="4" type="ORF">NP233_g3495</name>
</gene>
<dbReference type="EC" id="2.7.7.15" evidence="1"/>
<dbReference type="Gene3D" id="3.40.50.620">
    <property type="entry name" value="HUPs"/>
    <property type="match status" value="1"/>
</dbReference>
<feature type="domain" description="Cytidyltransferase-like" evidence="3">
    <location>
        <begin position="81"/>
        <end position="177"/>
    </location>
</feature>
<feature type="compositionally biased region" description="Low complexity" evidence="2">
    <location>
        <begin position="215"/>
        <end position="225"/>
    </location>
</feature>
<evidence type="ECO:0000256" key="1">
    <source>
        <dbReference type="ARBA" id="ARBA00026101"/>
    </source>
</evidence>
<evidence type="ECO:0000259" key="3">
    <source>
        <dbReference type="Pfam" id="PF01467"/>
    </source>
</evidence>
<dbReference type="Proteomes" id="UP001213000">
    <property type="component" value="Unassembled WGS sequence"/>
</dbReference>
<feature type="region of interest" description="Disordered" evidence="2">
    <location>
        <begin position="208"/>
        <end position="239"/>
    </location>
</feature>
<keyword evidence="5" id="KW-1185">Reference proteome</keyword>
<evidence type="ECO:0000313" key="5">
    <source>
        <dbReference type="Proteomes" id="UP001213000"/>
    </source>
</evidence>
<dbReference type="InterPro" id="IPR004821">
    <property type="entry name" value="Cyt_trans-like"/>
</dbReference>
<dbReference type="SUPFAM" id="SSF52374">
    <property type="entry name" value="Nucleotidylyl transferase"/>
    <property type="match status" value="1"/>
</dbReference>
<sequence>MDAPLSDDDYDVISNPGDLSLDASVSDLHARNLTVWEPEPCPASSKKIEATRWTAVQIQEYVSKVAGERCSGFDNKVLRIYVDGSFDPLTAGHALHLRQAKLSFPRVHLLVGVFSDQTIRENNYGASVPEEERYELVRHCRWVDEVIPEAPWKLDDDFLRRNRVDFVAIEEGASVSPAYDKARVIGYDEVKRMGKAIPTRRIVGVQESFALRGGSPTTSSTASPSTPRPPSPPEDFTGHLKMGCSL</sequence>
<reference evidence="4" key="1">
    <citation type="submission" date="2022-07" db="EMBL/GenBank/DDBJ databases">
        <title>Genome Sequence of Leucocoprinus birnbaumii.</title>
        <authorList>
            <person name="Buettner E."/>
        </authorList>
    </citation>
    <scope>NUCLEOTIDE SEQUENCE</scope>
    <source>
        <strain evidence="4">VT141</strain>
    </source>
</reference>
<dbReference type="PANTHER" id="PTHR10739">
    <property type="entry name" value="CYTIDYLYLTRANSFERASE"/>
    <property type="match status" value="1"/>
</dbReference>
<proteinExistence type="predicted"/>
<comment type="caution">
    <text evidence="4">The sequence shown here is derived from an EMBL/GenBank/DDBJ whole genome shotgun (WGS) entry which is preliminary data.</text>
</comment>
<dbReference type="EMBL" id="JANIEX010000169">
    <property type="protein sequence ID" value="KAJ3571815.1"/>
    <property type="molecule type" value="Genomic_DNA"/>
</dbReference>
<name>A0AAD5VWD5_9AGAR</name>
<dbReference type="InterPro" id="IPR014729">
    <property type="entry name" value="Rossmann-like_a/b/a_fold"/>
</dbReference>
<dbReference type="GO" id="GO:0005635">
    <property type="term" value="C:nuclear envelope"/>
    <property type="evidence" value="ECO:0007669"/>
    <property type="project" value="TreeGrafter"/>
</dbReference>
<dbReference type="InterPro" id="IPR045049">
    <property type="entry name" value="Pcy1-like"/>
</dbReference>
<dbReference type="AlphaFoldDB" id="A0AAD5VWD5"/>
<dbReference type="NCBIfam" id="TIGR00125">
    <property type="entry name" value="cyt_tran_rel"/>
    <property type="match status" value="1"/>
</dbReference>
<protein>
    <recommendedName>
        <fullName evidence="1">choline-phosphate cytidylyltransferase</fullName>
        <ecNumber evidence="1">2.7.7.15</ecNumber>
    </recommendedName>
</protein>
<evidence type="ECO:0000313" key="4">
    <source>
        <dbReference type="EMBL" id="KAJ3571815.1"/>
    </source>
</evidence>